<evidence type="ECO:0000313" key="3">
    <source>
        <dbReference type="Proteomes" id="UP000664164"/>
    </source>
</evidence>
<name>A0A939HJZ4_9MICC</name>
<feature type="domain" description="N-acetyltransferase" evidence="1">
    <location>
        <begin position="14"/>
        <end position="169"/>
    </location>
</feature>
<sequence length="169" mass="17680">MSRAESPDVRPLDVQLLDVSEDVLELLLGLALGDAEPDEVTPPLGLGWNAARIEWFRKYHRDAMTGLDGASREKSWAIVSGGRIAGSIRLKRSGPAAVETGIWLGRSFRGQGIGRLALRLVAAEAAAAGATVLGAETTPANRAAQALLRSAGASLSGEFGSVRAQLPLV</sequence>
<protein>
    <submittedName>
        <fullName evidence="2">GNAT family N-acetyltransferase</fullName>
    </submittedName>
</protein>
<dbReference type="AlphaFoldDB" id="A0A939HJZ4"/>
<dbReference type="Gene3D" id="3.40.630.30">
    <property type="match status" value="1"/>
</dbReference>
<accession>A0A939HJZ4</accession>
<comment type="caution">
    <text evidence="2">The sequence shown here is derived from an EMBL/GenBank/DDBJ whole genome shotgun (WGS) entry which is preliminary data.</text>
</comment>
<gene>
    <name evidence="2" type="ORF">J1902_15850</name>
</gene>
<dbReference type="PROSITE" id="PS51186">
    <property type="entry name" value="GNAT"/>
    <property type="match status" value="1"/>
</dbReference>
<proteinExistence type="predicted"/>
<dbReference type="InterPro" id="IPR000182">
    <property type="entry name" value="GNAT_dom"/>
</dbReference>
<dbReference type="SUPFAM" id="SSF55729">
    <property type="entry name" value="Acyl-CoA N-acyltransferases (Nat)"/>
    <property type="match status" value="1"/>
</dbReference>
<dbReference type="GO" id="GO:0016747">
    <property type="term" value="F:acyltransferase activity, transferring groups other than amino-acyl groups"/>
    <property type="evidence" value="ECO:0007669"/>
    <property type="project" value="InterPro"/>
</dbReference>
<organism evidence="2 3">
    <name type="scientific">Arthrobacter cavernae</name>
    <dbReference type="NCBI Taxonomy" id="2817681"/>
    <lineage>
        <taxon>Bacteria</taxon>
        <taxon>Bacillati</taxon>
        <taxon>Actinomycetota</taxon>
        <taxon>Actinomycetes</taxon>
        <taxon>Micrococcales</taxon>
        <taxon>Micrococcaceae</taxon>
        <taxon>Arthrobacter</taxon>
    </lineage>
</organism>
<keyword evidence="3" id="KW-1185">Reference proteome</keyword>
<reference evidence="2" key="1">
    <citation type="submission" date="2021-03" db="EMBL/GenBank/DDBJ databases">
        <title>A new species, PO-11, isolated from a karst cave deposit.</title>
        <authorList>
            <person name="Zhaoxiaoyong W."/>
        </authorList>
    </citation>
    <scope>NUCLEOTIDE SEQUENCE</scope>
    <source>
        <strain evidence="2">PO-11</strain>
    </source>
</reference>
<dbReference type="InterPro" id="IPR016181">
    <property type="entry name" value="Acyl_CoA_acyltransferase"/>
</dbReference>
<dbReference type="Proteomes" id="UP000664164">
    <property type="component" value="Unassembled WGS sequence"/>
</dbReference>
<dbReference type="RefSeq" id="WP_207617278.1">
    <property type="nucleotide sequence ID" value="NZ_JAFNLL010000045.1"/>
</dbReference>
<dbReference type="Pfam" id="PF00583">
    <property type="entry name" value="Acetyltransf_1"/>
    <property type="match status" value="1"/>
</dbReference>
<dbReference type="EMBL" id="JAFNLL010000045">
    <property type="protein sequence ID" value="MBO1269422.1"/>
    <property type="molecule type" value="Genomic_DNA"/>
</dbReference>
<evidence type="ECO:0000313" key="2">
    <source>
        <dbReference type="EMBL" id="MBO1269422.1"/>
    </source>
</evidence>
<evidence type="ECO:0000259" key="1">
    <source>
        <dbReference type="PROSITE" id="PS51186"/>
    </source>
</evidence>